<dbReference type="Proteomes" id="UP000594454">
    <property type="component" value="Chromosome 6"/>
</dbReference>
<dbReference type="InParanoid" id="A0A7R8V7H7"/>
<feature type="compositionally biased region" description="Polar residues" evidence="1">
    <location>
        <begin position="1"/>
        <end position="56"/>
    </location>
</feature>
<feature type="compositionally biased region" description="Polar residues" evidence="1">
    <location>
        <begin position="554"/>
        <end position="571"/>
    </location>
</feature>
<accession>A0A7R8V7H7</accession>
<organism evidence="2 3">
    <name type="scientific">Hermetia illucens</name>
    <name type="common">Black soldier fly</name>
    <dbReference type="NCBI Taxonomy" id="343691"/>
    <lineage>
        <taxon>Eukaryota</taxon>
        <taxon>Metazoa</taxon>
        <taxon>Ecdysozoa</taxon>
        <taxon>Arthropoda</taxon>
        <taxon>Hexapoda</taxon>
        <taxon>Insecta</taxon>
        <taxon>Pterygota</taxon>
        <taxon>Neoptera</taxon>
        <taxon>Endopterygota</taxon>
        <taxon>Diptera</taxon>
        <taxon>Brachycera</taxon>
        <taxon>Stratiomyomorpha</taxon>
        <taxon>Stratiomyidae</taxon>
        <taxon>Hermetiinae</taxon>
        <taxon>Hermetia</taxon>
    </lineage>
</organism>
<feature type="region of interest" description="Disordered" evidence="1">
    <location>
        <begin position="538"/>
        <end position="591"/>
    </location>
</feature>
<feature type="compositionally biased region" description="Polar residues" evidence="1">
    <location>
        <begin position="689"/>
        <end position="701"/>
    </location>
</feature>
<name>A0A7R8V7H7_HERIL</name>
<gene>
    <name evidence="2" type="ORF">HERILL_LOCUS15273</name>
</gene>
<evidence type="ECO:0000313" key="3">
    <source>
        <dbReference type="Proteomes" id="UP000594454"/>
    </source>
</evidence>
<sequence>MATSTNLQNGSLNIKDSSNNGSEIELATTKNKQQQQGSTPPVQHQQPKQQSNQTLVELNHPQQQQQHPQQLQKQQQQTTQYEQQQHRKVLNQRLLNGYRLPTSVAQLGGSSGIDSGNYSQYSEIADMNRRIQLNGGSELQIDDKNISLHINNNPFVTSTGLGNGGQNNTLGVNMTDEGQGSGATITHYRQNFDEYADPNKLRPKRPHSIPVTSPLNDMNNDMKSTIYTSQQQQRLIVAPRTPQQTTTVSQKREDKEPIYASASFYGPYRNTSSRLNVRPNEQVPLYTPPSPISNHQQQQLHVQTGMHPVVPRRSHSTPRPPTQTPTTPTSHPTNIIVNGQIMTAQRPRSLDRCNGIEKSYKPPPIPTRRLSQPLSGNSPVMTSASGKILTQSTRSNSSGNCGPLPLVPPHMQKPLIGGQVPQTMQQNLSGMRHSATFHGDINRQSPSAFHAQLENGSSGNISDSGLGTLNQAMINALNTASGTSSTKRKPDRPMSYAYGTIPDQAFLENQLRIYSEQLRTITESVRKYSEQAKLLSELKRQQQMRKQQSQTQSPHQAHTSMTSSKSANSFLASHESEPKPSTEPVQTPSHQLRVFLDSIRSSMRGEAPPNEDQPAPEEKPKVPVSKSHSDLNTAASGTGQYAVPQHQKSSSNTARTPSDQLRLFLDAIRSNQFPDGETPPLAAMKTPPKDSTGTRPKSANIENFDHSSIASESFHQISDNLRIMSQDLEALSPSKSLKNSQTPTSSASAMGQKALHHPLPDVNQILDNFHQLADQYKACGSLDYLKKCSDALRQTTDQLKLAQLQNSNGYGDSPEGSSCSTTPGSIREAVQNLLAQPRNGFQILDDRMRLFIDILDSQEKFSQVLVE</sequence>
<feature type="compositionally biased region" description="Low complexity" evidence="1">
    <location>
        <begin position="544"/>
        <end position="553"/>
    </location>
</feature>
<proteinExistence type="predicted"/>
<reference evidence="2 3" key="1">
    <citation type="submission" date="2020-11" db="EMBL/GenBank/DDBJ databases">
        <authorList>
            <person name="Wallbank WR R."/>
            <person name="Pardo Diaz C."/>
            <person name="Kozak K."/>
            <person name="Martin S."/>
            <person name="Jiggins C."/>
            <person name="Moest M."/>
            <person name="Warren A I."/>
            <person name="Generalovic N T."/>
            <person name="Byers J.R.P. K."/>
            <person name="Montejo-Kovacevich G."/>
            <person name="Yen C E."/>
        </authorList>
    </citation>
    <scope>NUCLEOTIDE SEQUENCE [LARGE SCALE GENOMIC DNA]</scope>
</reference>
<feature type="region of interest" description="Disordered" evidence="1">
    <location>
        <begin position="1"/>
        <end position="85"/>
    </location>
</feature>
<feature type="region of interest" description="Disordered" evidence="1">
    <location>
        <begin position="603"/>
        <end position="657"/>
    </location>
</feature>
<evidence type="ECO:0000313" key="2">
    <source>
        <dbReference type="EMBL" id="CAD7092950.1"/>
    </source>
</evidence>
<protein>
    <submittedName>
        <fullName evidence="2">Uncharacterized protein</fullName>
    </submittedName>
</protein>
<feature type="region of interest" description="Disordered" evidence="1">
    <location>
        <begin position="196"/>
        <end position="219"/>
    </location>
</feature>
<feature type="compositionally biased region" description="Polar residues" evidence="1">
    <location>
        <begin position="210"/>
        <end position="219"/>
    </location>
</feature>
<dbReference type="EMBL" id="LR899014">
    <property type="protein sequence ID" value="CAD7092950.1"/>
    <property type="molecule type" value="Genomic_DNA"/>
</dbReference>
<feature type="region of interest" description="Disordered" evidence="1">
    <location>
        <begin position="353"/>
        <end position="381"/>
    </location>
</feature>
<feature type="compositionally biased region" description="Low complexity" evidence="1">
    <location>
        <begin position="324"/>
        <end position="333"/>
    </location>
</feature>
<dbReference type="AlphaFoldDB" id="A0A7R8V7H7"/>
<keyword evidence="3" id="KW-1185">Reference proteome</keyword>
<evidence type="ECO:0000256" key="1">
    <source>
        <dbReference type="SAM" id="MobiDB-lite"/>
    </source>
</evidence>
<feature type="region of interest" description="Disordered" evidence="1">
    <location>
        <begin position="671"/>
        <end position="701"/>
    </location>
</feature>
<feature type="compositionally biased region" description="Low complexity" evidence="1">
    <location>
        <begin position="62"/>
        <end position="83"/>
    </location>
</feature>
<feature type="region of interest" description="Disordered" evidence="1">
    <location>
        <begin position="283"/>
        <end position="334"/>
    </location>
</feature>
<feature type="compositionally biased region" description="Polar residues" evidence="1">
    <location>
        <begin position="369"/>
        <end position="381"/>
    </location>
</feature>
<feature type="compositionally biased region" description="Polar residues" evidence="1">
    <location>
        <begin position="630"/>
        <end position="639"/>
    </location>
</feature>
<feature type="compositionally biased region" description="Polar residues" evidence="1">
    <location>
        <begin position="646"/>
        <end position="657"/>
    </location>
</feature>
<feature type="compositionally biased region" description="Polar residues" evidence="1">
    <location>
        <begin position="292"/>
        <end position="302"/>
    </location>
</feature>